<evidence type="ECO:0000259" key="12">
    <source>
        <dbReference type="PROSITE" id="PS50109"/>
    </source>
</evidence>
<protein>
    <recommendedName>
        <fullName evidence="10">Sensor-like histidine kinase SenX3</fullName>
        <ecNumber evidence="3">2.7.13.3</ecNumber>
    </recommendedName>
</protein>
<dbReference type="InterPro" id="IPR003594">
    <property type="entry name" value="HATPase_dom"/>
</dbReference>
<dbReference type="SUPFAM" id="SSF55874">
    <property type="entry name" value="ATPase domain of HSP90 chaperone/DNA topoisomerase II/histidine kinase"/>
    <property type="match status" value="1"/>
</dbReference>
<keyword evidence="5" id="KW-0808">Transferase</keyword>
<evidence type="ECO:0000256" key="7">
    <source>
        <dbReference type="ARBA" id="ARBA00022777"/>
    </source>
</evidence>
<dbReference type="EC" id="2.7.13.3" evidence="3"/>
<comment type="catalytic activity">
    <reaction evidence="1">
        <text>ATP + protein L-histidine = ADP + protein N-phospho-L-histidine.</text>
        <dbReference type="EC" id="2.7.13.3"/>
    </reaction>
</comment>
<dbReference type="Proteomes" id="UP001410795">
    <property type="component" value="Unassembled WGS sequence"/>
</dbReference>
<keyword evidence="6" id="KW-0547">Nucleotide-binding</keyword>
<keyword evidence="9" id="KW-0902">Two-component regulatory system</keyword>
<dbReference type="Pfam" id="PF00512">
    <property type="entry name" value="HisKA"/>
    <property type="match status" value="1"/>
</dbReference>
<dbReference type="InterPro" id="IPR036890">
    <property type="entry name" value="HATPase_C_sf"/>
</dbReference>
<evidence type="ECO:0000256" key="10">
    <source>
        <dbReference type="ARBA" id="ARBA00039401"/>
    </source>
</evidence>
<evidence type="ECO:0000256" key="11">
    <source>
        <dbReference type="SAM" id="Phobius"/>
    </source>
</evidence>
<dbReference type="PANTHER" id="PTHR42878:SF7">
    <property type="entry name" value="SENSOR HISTIDINE KINASE GLRK"/>
    <property type="match status" value="1"/>
</dbReference>
<feature type="transmembrane region" description="Helical" evidence="11">
    <location>
        <begin position="95"/>
        <end position="126"/>
    </location>
</feature>
<proteinExistence type="predicted"/>
<feature type="transmembrane region" description="Helical" evidence="11">
    <location>
        <begin position="41"/>
        <end position="61"/>
    </location>
</feature>
<evidence type="ECO:0000256" key="4">
    <source>
        <dbReference type="ARBA" id="ARBA00022553"/>
    </source>
</evidence>
<evidence type="ECO:0000256" key="6">
    <source>
        <dbReference type="ARBA" id="ARBA00022741"/>
    </source>
</evidence>
<dbReference type="InterPro" id="IPR035965">
    <property type="entry name" value="PAS-like_dom_sf"/>
</dbReference>
<evidence type="ECO:0000256" key="8">
    <source>
        <dbReference type="ARBA" id="ARBA00022840"/>
    </source>
</evidence>
<keyword evidence="11" id="KW-1133">Transmembrane helix</keyword>
<dbReference type="RefSeq" id="WP_221859371.1">
    <property type="nucleotide sequence ID" value="NZ_BAAAYV010000012.1"/>
</dbReference>
<evidence type="ECO:0000313" key="14">
    <source>
        <dbReference type="Proteomes" id="UP001410795"/>
    </source>
</evidence>
<dbReference type="PANTHER" id="PTHR42878">
    <property type="entry name" value="TWO-COMPONENT HISTIDINE KINASE"/>
    <property type="match status" value="1"/>
</dbReference>
<keyword evidence="7 13" id="KW-0418">Kinase</keyword>
<feature type="domain" description="Histidine kinase" evidence="12">
    <location>
        <begin position="307"/>
        <end position="525"/>
    </location>
</feature>
<keyword evidence="11" id="KW-0472">Membrane</keyword>
<dbReference type="InterPro" id="IPR013656">
    <property type="entry name" value="PAS_4"/>
</dbReference>
<comment type="subcellular location">
    <subcellularLocation>
        <location evidence="2">Cell membrane</location>
    </subcellularLocation>
</comment>
<comment type="caution">
    <text evidence="13">The sequence shown here is derived from an EMBL/GenBank/DDBJ whole genome shotgun (WGS) entry which is preliminary data.</text>
</comment>
<dbReference type="SMART" id="SM00388">
    <property type="entry name" value="HisKA"/>
    <property type="match status" value="1"/>
</dbReference>
<feature type="transmembrane region" description="Helical" evidence="11">
    <location>
        <begin position="14"/>
        <end position="35"/>
    </location>
</feature>
<dbReference type="SMART" id="SM00387">
    <property type="entry name" value="HATPase_c"/>
    <property type="match status" value="1"/>
</dbReference>
<dbReference type="SUPFAM" id="SSF55785">
    <property type="entry name" value="PYP-like sensor domain (PAS domain)"/>
    <property type="match status" value="1"/>
</dbReference>
<evidence type="ECO:0000256" key="9">
    <source>
        <dbReference type="ARBA" id="ARBA00023012"/>
    </source>
</evidence>
<evidence type="ECO:0000256" key="3">
    <source>
        <dbReference type="ARBA" id="ARBA00012438"/>
    </source>
</evidence>
<dbReference type="Gene3D" id="3.30.565.10">
    <property type="entry name" value="Histidine kinase-like ATPase, C-terminal domain"/>
    <property type="match status" value="1"/>
</dbReference>
<dbReference type="Gene3D" id="3.30.450.20">
    <property type="entry name" value="PAS domain"/>
    <property type="match status" value="1"/>
</dbReference>
<keyword evidence="11" id="KW-0812">Transmembrane</keyword>
<feature type="transmembrane region" description="Helical" evidence="11">
    <location>
        <begin position="138"/>
        <end position="157"/>
    </location>
</feature>
<dbReference type="PRINTS" id="PR00344">
    <property type="entry name" value="BCTRLSENSOR"/>
</dbReference>
<dbReference type="SUPFAM" id="SSF47384">
    <property type="entry name" value="Homodimeric domain of signal transducing histidine kinase"/>
    <property type="match status" value="1"/>
</dbReference>
<organism evidence="13 14">
    <name type="scientific">Microbacterium marinilacus</name>
    <dbReference type="NCBI Taxonomy" id="415209"/>
    <lineage>
        <taxon>Bacteria</taxon>
        <taxon>Bacillati</taxon>
        <taxon>Actinomycetota</taxon>
        <taxon>Actinomycetes</taxon>
        <taxon>Micrococcales</taxon>
        <taxon>Microbacteriaceae</taxon>
        <taxon>Microbacterium</taxon>
    </lineage>
</organism>
<feature type="transmembrane region" description="Helical" evidence="11">
    <location>
        <begin position="68"/>
        <end position="89"/>
    </location>
</feature>
<dbReference type="PROSITE" id="PS50109">
    <property type="entry name" value="HIS_KIN"/>
    <property type="match status" value="1"/>
</dbReference>
<dbReference type="Gene3D" id="1.10.287.130">
    <property type="match status" value="1"/>
</dbReference>
<dbReference type="InterPro" id="IPR050351">
    <property type="entry name" value="BphY/WalK/GraS-like"/>
</dbReference>
<dbReference type="InterPro" id="IPR005467">
    <property type="entry name" value="His_kinase_dom"/>
</dbReference>
<evidence type="ECO:0000256" key="2">
    <source>
        <dbReference type="ARBA" id="ARBA00004236"/>
    </source>
</evidence>
<dbReference type="Pfam" id="PF02518">
    <property type="entry name" value="HATPase_c"/>
    <property type="match status" value="1"/>
</dbReference>
<dbReference type="GO" id="GO:0016301">
    <property type="term" value="F:kinase activity"/>
    <property type="evidence" value="ECO:0007669"/>
    <property type="project" value="UniProtKB-KW"/>
</dbReference>
<keyword evidence="4" id="KW-0597">Phosphoprotein</keyword>
<keyword evidence="8" id="KW-0067">ATP-binding</keyword>
<sequence length="536" mass="57363">MPHTRSDPSRERTIILNQLLLGLVILLAAAFVLMSGQYQDLASLILGVSGVFIATVCAIIVRWDRLPSLATIAVPALDIVSIGSLSLAYPSSGLALLWVFPVLWVSLTFGAMISSITVALTTVLYLAPLIETPSAFEVRLVLMPLTLASLAVFGQVMSRRATAQRSLLARQSRTLQRAFERARDQESLVSEVLQAVDFGVTRIGADGRVTVTNEAHARLHGDPDAPLFQEDGVTPVPAADRPLARAARGETFEGVELWHGGIGTERRALHVTARRIADDGAAGVVVVSRDVTAERNALRARDDLIASVSHELRTPLTSIMGYLDLALDDPGLPASARGALEVAERNAQRLFALVTDILSASRAPDADPAETLRASMIDLSAIARQAVEAALPRAAERGVVIDTEGIESTAAFADAGRVRQVVDNLLSNAIKYGRDEGRVWIGCTEDGDRAILAVRDDGPGIAEAEQPRVFERFFRADAVRRSSVHGSGLGLAISRDITRDHGGDLTLQSIPGVGSTFVVTLPARRPLPHPAPQESR</sequence>
<dbReference type="EMBL" id="BAAAYV010000012">
    <property type="protein sequence ID" value="GAA3662310.1"/>
    <property type="molecule type" value="Genomic_DNA"/>
</dbReference>
<dbReference type="CDD" id="cd00082">
    <property type="entry name" value="HisKA"/>
    <property type="match status" value="1"/>
</dbReference>
<dbReference type="InterPro" id="IPR004358">
    <property type="entry name" value="Sig_transdc_His_kin-like_C"/>
</dbReference>
<dbReference type="Pfam" id="PF08448">
    <property type="entry name" value="PAS_4"/>
    <property type="match status" value="1"/>
</dbReference>
<name>A0ABP7BMW1_9MICO</name>
<dbReference type="InterPro" id="IPR003661">
    <property type="entry name" value="HisK_dim/P_dom"/>
</dbReference>
<reference evidence="14" key="1">
    <citation type="journal article" date="2019" name="Int. J. Syst. Evol. Microbiol.">
        <title>The Global Catalogue of Microorganisms (GCM) 10K type strain sequencing project: providing services to taxonomists for standard genome sequencing and annotation.</title>
        <authorList>
            <consortium name="The Broad Institute Genomics Platform"/>
            <consortium name="The Broad Institute Genome Sequencing Center for Infectious Disease"/>
            <person name="Wu L."/>
            <person name="Ma J."/>
        </authorList>
    </citation>
    <scope>NUCLEOTIDE SEQUENCE [LARGE SCALE GENOMIC DNA]</scope>
    <source>
        <strain evidence="14">JCM 16546</strain>
    </source>
</reference>
<keyword evidence="14" id="KW-1185">Reference proteome</keyword>
<evidence type="ECO:0000313" key="13">
    <source>
        <dbReference type="EMBL" id="GAA3662310.1"/>
    </source>
</evidence>
<accession>A0ABP7BMW1</accession>
<dbReference type="InterPro" id="IPR036097">
    <property type="entry name" value="HisK_dim/P_sf"/>
</dbReference>
<gene>
    <name evidence="13" type="ORF">GCM10022202_24720</name>
</gene>
<evidence type="ECO:0000256" key="1">
    <source>
        <dbReference type="ARBA" id="ARBA00000085"/>
    </source>
</evidence>
<evidence type="ECO:0000256" key="5">
    <source>
        <dbReference type="ARBA" id="ARBA00022679"/>
    </source>
</evidence>
<dbReference type="CDD" id="cd00075">
    <property type="entry name" value="HATPase"/>
    <property type="match status" value="1"/>
</dbReference>